<dbReference type="EMBL" id="HACA01022904">
    <property type="protein sequence ID" value="CDW40265.1"/>
    <property type="molecule type" value="Transcribed_RNA"/>
</dbReference>
<dbReference type="InterPro" id="IPR027417">
    <property type="entry name" value="P-loop_NTPase"/>
</dbReference>
<dbReference type="Gene3D" id="1.20.120.1080">
    <property type="match status" value="1"/>
</dbReference>
<evidence type="ECO:0000259" key="8">
    <source>
        <dbReference type="PROSITE" id="PS51192"/>
    </source>
</evidence>
<dbReference type="GO" id="GO:0005737">
    <property type="term" value="C:cytoplasm"/>
    <property type="evidence" value="ECO:0007669"/>
    <property type="project" value="TreeGrafter"/>
</dbReference>
<dbReference type="EC" id="3.6.4.13" evidence="2"/>
<dbReference type="InterPro" id="IPR014001">
    <property type="entry name" value="Helicase_ATP-bd"/>
</dbReference>
<feature type="domain" description="Helicase C-terminal" evidence="9">
    <location>
        <begin position="419"/>
        <end position="590"/>
    </location>
</feature>
<dbReference type="GO" id="GO:0003724">
    <property type="term" value="F:RNA helicase activity"/>
    <property type="evidence" value="ECO:0007669"/>
    <property type="project" value="UniProtKB-EC"/>
</dbReference>
<dbReference type="InterPro" id="IPR011709">
    <property type="entry name" value="DEAD-box_helicase_OB_fold"/>
</dbReference>
<name>A0A0K2UQ92_LEPSM</name>
<accession>A0A0K2UQ92</accession>
<dbReference type="FunFam" id="3.40.50.300:FF:000284">
    <property type="entry name" value="probable ATP-dependent RNA helicase YTHDC2"/>
    <property type="match status" value="1"/>
</dbReference>
<feature type="domain" description="Helicase ATP-binding" evidence="8">
    <location>
        <begin position="163"/>
        <end position="332"/>
    </location>
</feature>
<dbReference type="SMART" id="SM00487">
    <property type="entry name" value="DEXDc"/>
    <property type="match status" value="1"/>
</dbReference>
<dbReference type="CDD" id="cd18791">
    <property type="entry name" value="SF2_C_RHA"/>
    <property type="match status" value="1"/>
</dbReference>
<keyword evidence="6" id="KW-0067">ATP-binding</keyword>
<evidence type="ECO:0000259" key="9">
    <source>
        <dbReference type="PROSITE" id="PS51194"/>
    </source>
</evidence>
<dbReference type="Pfam" id="PF07717">
    <property type="entry name" value="OB_NTP_bind"/>
    <property type="match status" value="1"/>
</dbReference>
<evidence type="ECO:0000256" key="5">
    <source>
        <dbReference type="ARBA" id="ARBA00022806"/>
    </source>
</evidence>
<evidence type="ECO:0000256" key="1">
    <source>
        <dbReference type="ARBA" id="ARBA00008792"/>
    </source>
</evidence>
<dbReference type="Pfam" id="PF00270">
    <property type="entry name" value="DEAD"/>
    <property type="match status" value="1"/>
</dbReference>
<sequence length="931" mass="106275">MERRGRHPEGLRGRDIGLYYAKKNKEKGGIQLDEIVLSNEVREKIEDWRKTHGSSGRSAPKMNTEFHDRYNAHLKKSQCVVDNWGEDSDAEEEQVEEEEEEGEEEEGEEGEEEEFPVSKRCPKTDESLLEKQMDEKENPSSELKDIFHFRELLPAWTKKENILEMIEKNQVVVISGETGCGKTTQVPQFILDHSIAKGEGSLTNIICTQPRRISAVSVAERVAYERGEHSCGNSVGYQIRLESKLPRSKGSILFCTTGIPLQWMRRNPLFNGISHIILDEIHERDILSDFLITLLKDILIQRKDLKVILMSATLNAQQFARYFDGCPIVEIPGRIFPVEEHFLEDVLEMTNFPISYSVEYSGSYKKRQSTAKKANRENGEYIRLFSQFLRNIEHKFSDSTMESLSTCQSEQFNPELIANLVQYIHTKKPEGAILIFLSGWNEISKVHELFTGDSEYSRINGLRIHPLHSLMPTVNQKEIFERPPKNIRKVILATNIAETSITIDDIVYVIDSGKIKIKDFDKEIDVDTLKPRWISLANARQRKGRAGRVKPGICYRLYSSYRESTFESYLKPEILRTRLDEVILNIKVLGLGPAASFLAKMMESPNPESVEHAISFLQNIRALQNNEELTHLGFHLAELPMSPQTGKMVLLGAIFSCLDPVLSIAASLNFKDPFIVPLGQDFLAKKKKNALSKGSNSDHLTLSNVMAEWDRVYDRGQFCWKNYLSQSNVKMLDNLKCQFAEYLYEKKFIKSKNVKDEDANINSKNLDLIRSIVAAGLYPNVAKITKQKGPMSVMCTSKIRRISFHSKSVLSTHFSDPSRWVVYNLMLKGESSTSILDGTVVPSLALALWGKEKDTSNEGQLIFDNILKFSLTHSDMNDLMTVKRALNQFIEDRMSHPVPVDWNNTTSFEGSLLKLLLHLMMDPYCRTARYS</sequence>
<dbReference type="PROSITE" id="PS00690">
    <property type="entry name" value="DEAH_ATP_HELICASE"/>
    <property type="match status" value="1"/>
</dbReference>
<protein>
    <recommendedName>
        <fullName evidence="2">RNA helicase</fullName>
        <ecNumber evidence="2">3.6.4.13</ecNumber>
    </recommendedName>
</protein>
<dbReference type="GO" id="GO:0003678">
    <property type="term" value="F:DNA helicase activity"/>
    <property type="evidence" value="ECO:0007669"/>
    <property type="project" value="TreeGrafter"/>
</dbReference>
<evidence type="ECO:0000313" key="10">
    <source>
        <dbReference type="EMBL" id="CDW40265.1"/>
    </source>
</evidence>
<organism evidence="10">
    <name type="scientific">Lepeophtheirus salmonis</name>
    <name type="common">Salmon louse</name>
    <name type="synonym">Caligus salmonis</name>
    <dbReference type="NCBI Taxonomy" id="72036"/>
    <lineage>
        <taxon>Eukaryota</taxon>
        <taxon>Metazoa</taxon>
        <taxon>Ecdysozoa</taxon>
        <taxon>Arthropoda</taxon>
        <taxon>Crustacea</taxon>
        <taxon>Multicrustacea</taxon>
        <taxon>Hexanauplia</taxon>
        <taxon>Copepoda</taxon>
        <taxon>Siphonostomatoida</taxon>
        <taxon>Caligidae</taxon>
        <taxon>Lepeophtheirus</taxon>
    </lineage>
</organism>
<dbReference type="SUPFAM" id="SSF52540">
    <property type="entry name" value="P-loop containing nucleoside triphosphate hydrolases"/>
    <property type="match status" value="1"/>
</dbReference>
<dbReference type="GO" id="GO:0005634">
    <property type="term" value="C:nucleus"/>
    <property type="evidence" value="ECO:0007669"/>
    <property type="project" value="TreeGrafter"/>
</dbReference>
<keyword evidence="4" id="KW-0378">Hydrolase</keyword>
<dbReference type="PANTHER" id="PTHR18934:SF237">
    <property type="entry name" value="ATP-DEPENDENT DNA_RNA HELICASE DHX36"/>
    <property type="match status" value="1"/>
</dbReference>
<feature type="region of interest" description="Disordered" evidence="7">
    <location>
        <begin position="85"/>
        <end position="123"/>
    </location>
</feature>
<evidence type="ECO:0000256" key="4">
    <source>
        <dbReference type="ARBA" id="ARBA00022801"/>
    </source>
</evidence>
<dbReference type="InterPro" id="IPR002464">
    <property type="entry name" value="DNA/RNA_helicase_DEAH_CS"/>
</dbReference>
<keyword evidence="3" id="KW-0547">Nucleotide-binding</keyword>
<dbReference type="OrthoDB" id="5600252at2759"/>
<reference evidence="10" key="1">
    <citation type="submission" date="2014-05" db="EMBL/GenBank/DDBJ databases">
        <authorList>
            <person name="Chronopoulou M."/>
        </authorList>
    </citation>
    <scope>NUCLEOTIDE SEQUENCE</scope>
    <source>
        <tissue evidence="10">Whole organism</tissue>
    </source>
</reference>
<dbReference type="GO" id="GO:0002151">
    <property type="term" value="F:G-quadruplex RNA binding"/>
    <property type="evidence" value="ECO:0007669"/>
    <property type="project" value="TreeGrafter"/>
</dbReference>
<dbReference type="InterPro" id="IPR011545">
    <property type="entry name" value="DEAD/DEAH_box_helicase_dom"/>
</dbReference>
<comment type="similarity">
    <text evidence="1">Belongs to the DEAD box helicase family. DEAH subfamily.</text>
</comment>
<keyword evidence="5 10" id="KW-0347">Helicase</keyword>
<dbReference type="AlphaFoldDB" id="A0A0K2UQ92"/>
<dbReference type="GO" id="GO:0051880">
    <property type="term" value="F:G-quadruplex DNA binding"/>
    <property type="evidence" value="ECO:0007669"/>
    <property type="project" value="TreeGrafter"/>
</dbReference>
<dbReference type="Gene3D" id="3.40.50.300">
    <property type="entry name" value="P-loop containing nucleotide triphosphate hydrolases"/>
    <property type="match status" value="2"/>
</dbReference>
<feature type="compositionally biased region" description="Acidic residues" evidence="7">
    <location>
        <begin position="85"/>
        <end position="115"/>
    </location>
</feature>
<evidence type="ECO:0000256" key="6">
    <source>
        <dbReference type="ARBA" id="ARBA00022840"/>
    </source>
</evidence>
<evidence type="ECO:0000256" key="7">
    <source>
        <dbReference type="SAM" id="MobiDB-lite"/>
    </source>
</evidence>
<dbReference type="PROSITE" id="PS51194">
    <property type="entry name" value="HELICASE_CTER"/>
    <property type="match status" value="1"/>
</dbReference>
<dbReference type="SMART" id="SM00847">
    <property type="entry name" value="HA2"/>
    <property type="match status" value="1"/>
</dbReference>
<evidence type="ECO:0000256" key="3">
    <source>
        <dbReference type="ARBA" id="ARBA00022741"/>
    </source>
</evidence>
<dbReference type="InterPro" id="IPR007502">
    <property type="entry name" value="Helicase-assoc_dom"/>
</dbReference>
<evidence type="ECO:0000256" key="2">
    <source>
        <dbReference type="ARBA" id="ARBA00012552"/>
    </source>
</evidence>
<dbReference type="GO" id="GO:0016787">
    <property type="term" value="F:hydrolase activity"/>
    <property type="evidence" value="ECO:0007669"/>
    <property type="project" value="UniProtKB-KW"/>
</dbReference>
<dbReference type="InterPro" id="IPR001650">
    <property type="entry name" value="Helicase_C-like"/>
</dbReference>
<proteinExistence type="inferred from homology"/>
<dbReference type="Pfam" id="PF00271">
    <property type="entry name" value="Helicase_C"/>
    <property type="match status" value="1"/>
</dbReference>
<dbReference type="GO" id="GO:0005524">
    <property type="term" value="F:ATP binding"/>
    <property type="evidence" value="ECO:0007669"/>
    <property type="project" value="UniProtKB-KW"/>
</dbReference>
<dbReference type="PANTHER" id="PTHR18934">
    <property type="entry name" value="ATP-DEPENDENT RNA HELICASE"/>
    <property type="match status" value="1"/>
</dbReference>
<dbReference type="FunFam" id="1.20.120.1080:FF:000002">
    <property type="entry name" value="Putative ATP-dependent RNA helicase DHX36"/>
    <property type="match status" value="1"/>
</dbReference>
<dbReference type="SMART" id="SM00490">
    <property type="entry name" value="HELICc"/>
    <property type="match status" value="1"/>
</dbReference>
<dbReference type="Pfam" id="PF21010">
    <property type="entry name" value="HA2_C"/>
    <property type="match status" value="1"/>
</dbReference>
<dbReference type="PROSITE" id="PS51192">
    <property type="entry name" value="HELICASE_ATP_BIND_1"/>
    <property type="match status" value="1"/>
</dbReference>